<dbReference type="Pfam" id="PF17764">
    <property type="entry name" value="PriA_3primeBD"/>
    <property type="match status" value="1"/>
</dbReference>
<dbReference type="Pfam" id="PF18319">
    <property type="entry name" value="Zn_ribbon_PriA"/>
    <property type="match status" value="1"/>
</dbReference>
<feature type="compositionally biased region" description="Low complexity" evidence="13">
    <location>
        <begin position="142"/>
        <end position="153"/>
    </location>
</feature>
<keyword evidence="5 12" id="KW-0378">Hydrolase</keyword>
<evidence type="ECO:0000313" key="15">
    <source>
        <dbReference type="EMBL" id="RMX00483.1"/>
    </source>
</evidence>
<evidence type="ECO:0000256" key="9">
    <source>
        <dbReference type="ARBA" id="ARBA00023125"/>
    </source>
</evidence>
<dbReference type="GO" id="GO:0008270">
    <property type="term" value="F:zinc ion binding"/>
    <property type="evidence" value="ECO:0007669"/>
    <property type="project" value="UniProtKB-UniRule"/>
</dbReference>
<reference evidence="15 16" key="1">
    <citation type="submission" date="2018-10" db="EMBL/GenBank/DDBJ databases">
        <title>Comamonadaceae CDC group NO-1 genome sequencing and assembly.</title>
        <authorList>
            <person name="Bernier A.-M."/>
            <person name="Bernard K."/>
        </authorList>
    </citation>
    <scope>NUCLEOTIDE SEQUENCE [LARGE SCALE GENOMIC DNA]</scope>
    <source>
        <strain evidence="15 16">NML161473</strain>
    </source>
</reference>
<dbReference type="SMART" id="SM00487">
    <property type="entry name" value="DEXDc"/>
    <property type="match status" value="1"/>
</dbReference>
<dbReference type="InterPro" id="IPR041236">
    <property type="entry name" value="PriA_C"/>
</dbReference>
<dbReference type="Pfam" id="PF18074">
    <property type="entry name" value="PriA_C"/>
    <property type="match status" value="1"/>
</dbReference>
<organism evidence="15 16">
    <name type="scientific">Allofranklinella schreckenbergeri</name>
    <dbReference type="NCBI Taxonomy" id="1076744"/>
    <lineage>
        <taxon>Bacteria</taxon>
        <taxon>Pseudomonadati</taxon>
        <taxon>Pseudomonadota</taxon>
        <taxon>Betaproteobacteria</taxon>
        <taxon>Burkholderiales</taxon>
        <taxon>Comamonadaceae</taxon>
        <taxon>Allofranklinella</taxon>
    </lineage>
</organism>
<feature type="binding site" evidence="12">
    <location>
        <position position="463"/>
    </location>
    <ligand>
        <name>Zn(2+)</name>
        <dbReference type="ChEBI" id="CHEBI:29105"/>
        <label>2</label>
    </ligand>
</feature>
<feature type="domain" description="Helicase ATP-binding" evidence="14">
    <location>
        <begin position="194"/>
        <end position="367"/>
    </location>
</feature>
<dbReference type="Gene3D" id="3.40.1440.60">
    <property type="entry name" value="PriA, 3(prime) DNA-binding domain"/>
    <property type="match status" value="1"/>
</dbReference>
<evidence type="ECO:0000256" key="4">
    <source>
        <dbReference type="ARBA" id="ARBA00022741"/>
    </source>
</evidence>
<comment type="similarity">
    <text evidence="12">Belongs to the helicase family. PriA subfamily.</text>
</comment>
<dbReference type="InterPro" id="IPR014001">
    <property type="entry name" value="Helicase_ATP-bd"/>
</dbReference>
<keyword evidence="4 12" id="KW-0547">Nucleotide-binding</keyword>
<keyword evidence="6 12" id="KW-0347">Helicase</keyword>
<evidence type="ECO:0000256" key="12">
    <source>
        <dbReference type="HAMAP-Rule" id="MF_00983"/>
    </source>
</evidence>
<evidence type="ECO:0000256" key="3">
    <source>
        <dbReference type="ARBA" id="ARBA00022723"/>
    </source>
</evidence>
<evidence type="ECO:0000256" key="8">
    <source>
        <dbReference type="ARBA" id="ARBA00022840"/>
    </source>
</evidence>
<dbReference type="GO" id="GO:0005524">
    <property type="term" value="F:ATP binding"/>
    <property type="evidence" value="ECO:0007669"/>
    <property type="project" value="UniProtKB-UniRule"/>
</dbReference>
<dbReference type="Gene3D" id="3.40.50.300">
    <property type="entry name" value="P-loop containing nucleotide triphosphate hydrolases"/>
    <property type="match status" value="2"/>
</dbReference>
<keyword evidence="16" id="KW-1185">Reference proteome</keyword>
<proteinExistence type="inferred from homology"/>
<comment type="catalytic activity">
    <reaction evidence="12">
        <text>Couples ATP hydrolysis with the unwinding of duplex DNA by translocating in the 3'-5' direction.</text>
        <dbReference type="EC" id="5.6.2.4"/>
    </reaction>
</comment>
<evidence type="ECO:0000256" key="11">
    <source>
        <dbReference type="ARBA" id="ARBA00048988"/>
    </source>
</evidence>
<dbReference type="InterPro" id="IPR005259">
    <property type="entry name" value="PriA"/>
</dbReference>
<keyword evidence="8 12" id="KW-0067">ATP-binding</keyword>
<evidence type="ECO:0000256" key="10">
    <source>
        <dbReference type="ARBA" id="ARBA00023235"/>
    </source>
</evidence>
<dbReference type="GO" id="GO:0006269">
    <property type="term" value="P:DNA replication, synthesis of primer"/>
    <property type="evidence" value="ECO:0007669"/>
    <property type="project" value="UniProtKB-KW"/>
</dbReference>
<evidence type="ECO:0000256" key="7">
    <source>
        <dbReference type="ARBA" id="ARBA00022833"/>
    </source>
</evidence>
<dbReference type="SUPFAM" id="SSF52540">
    <property type="entry name" value="P-loop containing nucleoside triphosphate hydrolases"/>
    <property type="match status" value="2"/>
</dbReference>
<evidence type="ECO:0000259" key="14">
    <source>
        <dbReference type="PROSITE" id="PS51192"/>
    </source>
</evidence>
<dbReference type="FunFam" id="3.40.50.300:FF:000489">
    <property type="entry name" value="Primosome assembly protein PriA"/>
    <property type="match status" value="1"/>
</dbReference>
<evidence type="ECO:0000256" key="2">
    <source>
        <dbReference type="ARBA" id="ARBA00022705"/>
    </source>
</evidence>
<dbReference type="GO" id="GO:0006310">
    <property type="term" value="P:DNA recombination"/>
    <property type="evidence" value="ECO:0007669"/>
    <property type="project" value="InterPro"/>
</dbReference>
<dbReference type="GO" id="GO:0003677">
    <property type="term" value="F:DNA binding"/>
    <property type="evidence" value="ECO:0007669"/>
    <property type="project" value="UniProtKB-UniRule"/>
</dbReference>
<keyword evidence="3 12" id="KW-0479">Metal-binding</keyword>
<dbReference type="GO" id="GO:0043138">
    <property type="term" value="F:3'-5' DNA helicase activity"/>
    <property type="evidence" value="ECO:0007669"/>
    <property type="project" value="UniProtKB-EC"/>
</dbReference>
<dbReference type="InterPro" id="IPR042115">
    <property type="entry name" value="PriA_3primeBD_sf"/>
</dbReference>
<feature type="binding site" evidence="12">
    <location>
        <position position="442"/>
    </location>
    <ligand>
        <name>Zn(2+)</name>
        <dbReference type="ChEBI" id="CHEBI:29105"/>
        <label>2</label>
    </ligand>
</feature>
<dbReference type="PANTHER" id="PTHR30580">
    <property type="entry name" value="PRIMOSOMAL PROTEIN N"/>
    <property type="match status" value="1"/>
</dbReference>
<comment type="cofactor">
    <cofactor evidence="12">
        <name>Zn(2+)</name>
        <dbReference type="ChEBI" id="CHEBI:29105"/>
    </cofactor>
    <text evidence="12">Binds 2 zinc ions per subunit.</text>
</comment>
<evidence type="ECO:0000256" key="6">
    <source>
        <dbReference type="ARBA" id="ARBA00022806"/>
    </source>
</evidence>
<dbReference type="GO" id="GO:0016887">
    <property type="term" value="F:ATP hydrolysis activity"/>
    <property type="evidence" value="ECO:0007669"/>
    <property type="project" value="RHEA"/>
</dbReference>
<feature type="binding site" evidence="12">
    <location>
        <position position="473"/>
    </location>
    <ligand>
        <name>Zn(2+)</name>
        <dbReference type="ChEBI" id="CHEBI:29105"/>
        <label>1</label>
    </ligand>
</feature>
<feature type="binding site" evidence="12">
    <location>
        <position position="433"/>
    </location>
    <ligand>
        <name>Zn(2+)</name>
        <dbReference type="ChEBI" id="CHEBI:29105"/>
        <label>1</label>
    </ligand>
</feature>
<dbReference type="PANTHER" id="PTHR30580:SF0">
    <property type="entry name" value="PRIMOSOMAL PROTEIN N"/>
    <property type="match status" value="1"/>
</dbReference>
<dbReference type="GO" id="GO:0006270">
    <property type="term" value="P:DNA replication initiation"/>
    <property type="evidence" value="ECO:0007669"/>
    <property type="project" value="TreeGrafter"/>
</dbReference>
<dbReference type="GO" id="GO:0006302">
    <property type="term" value="P:double-strand break repair"/>
    <property type="evidence" value="ECO:0007669"/>
    <property type="project" value="InterPro"/>
</dbReference>
<keyword evidence="7 12" id="KW-0862">Zinc</keyword>
<evidence type="ECO:0000256" key="13">
    <source>
        <dbReference type="SAM" id="MobiDB-lite"/>
    </source>
</evidence>
<feature type="binding site" evidence="12">
    <location>
        <position position="445"/>
    </location>
    <ligand>
        <name>Zn(2+)</name>
        <dbReference type="ChEBI" id="CHEBI:29105"/>
        <label>2</label>
    </ligand>
</feature>
<feature type="binding site" evidence="12">
    <location>
        <position position="460"/>
    </location>
    <ligand>
        <name>Zn(2+)</name>
        <dbReference type="ChEBI" id="CHEBI:29105"/>
        <label>2</label>
    </ligand>
</feature>
<keyword evidence="9 12" id="KW-0238">DNA-binding</keyword>
<evidence type="ECO:0000313" key="16">
    <source>
        <dbReference type="Proteomes" id="UP000267035"/>
    </source>
</evidence>
<dbReference type="EC" id="5.6.2.4" evidence="12"/>
<dbReference type="GO" id="GO:1990077">
    <property type="term" value="C:primosome complex"/>
    <property type="evidence" value="ECO:0007669"/>
    <property type="project" value="UniProtKB-UniRule"/>
</dbReference>
<comment type="caution">
    <text evidence="15">The sequence shown here is derived from an EMBL/GenBank/DDBJ whole genome shotgun (WGS) entry which is preliminary data.</text>
</comment>
<feature type="binding site" evidence="12">
    <location>
        <position position="476"/>
    </location>
    <ligand>
        <name>Zn(2+)</name>
        <dbReference type="ChEBI" id="CHEBI:29105"/>
        <label>1</label>
    </ligand>
</feature>
<sequence>MHLVSVAVNAPFHSGVGHLLSYLSAQPLPAGTLVRVPLGQREVLGIVWPHEENPDTPEKDIHKLKEVVAVLDGQPPLPASWCALIAFAARYYQRSLGEMAITALPTALQEHSAAQWHKRLQKLEKTFNPPPQPARKRRKTPPETTANAPAAQPIAHPTTAPSSGAPPLNGPGASALPALDKPALTPAQSSVLDRLLAAPAGASLLHGVTGSGKTEVYLQLAEALLRANAQAQLLFMVPEINLAPQWQALLQARFGPWLGEDCVAVMHSALAPVQRLHDWLAVHQGRKRLVLGTRMAVLASFAHLALIVVDEEHDASYKQQDGARYHARDLAVWRGHQLGIPVVLGSATPSMESWHNSRPALPGQAGGRYQRLSMPERIGGGALAALRVVDMRQHPREAVLAEPLLAAMRARIDAGEQCMVLLNRRGYAPVLRCGACGWKSDCPHCSAHQVVHKSERQLRCHHCGWSTPLPRHCPQCGSIDIAPIGRGTEQLQELLEHTLGSLALTDGRIPQILRIDADSTRHKGALQEQLAQVHRGDIDILVGTQMIAKGHDFRRIGLVAVVQPDGALYSSDFRAPERLFALLMQASGRAGRDARYMAAGASQPELWLQTWEPGHPLYAALARQDYPGFAALQLQERAQAGMPPFSHQALLRADARSQDAAQDFLRHIARLAQAARLPGSEHVTVYPPLPLPVQRVANAERAQMLLESASRKALQAYLAALQPLLHQAKKQAPKGLLRWLVDVDPLSI</sequence>
<gene>
    <name evidence="12" type="primary">priA</name>
    <name evidence="15" type="ORF">EBQ25_05305</name>
</gene>
<dbReference type="PROSITE" id="PS51192">
    <property type="entry name" value="HELICASE_ATP_BIND_1"/>
    <property type="match status" value="1"/>
</dbReference>
<keyword evidence="2 12" id="KW-0235">DNA replication</keyword>
<evidence type="ECO:0000256" key="1">
    <source>
        <dbReference type="ARBA" id="ARBA00022515"/>
    </source>
</evidence>
<protein>
    <recommendedName>
        <fullName evidence="12">Replication restart protein PriA</fullName>
    </recommendedName>
    <alternativeName>
        <fullName evidence="12">ATP-dependent DNA helicase PriA</fullName>
        <ecNumber evidence="12">5.6.2.4</ecNumber>
    </alternativeName>
    <alternativeName>
        <fullName evidence="12">DNA 3'-5' helicase PriA</fullName>
    </alternativeName>
</protein>
<keyword evidence="1 12" id="KW-0639">Primosome</keyword>
<keyword evidence="10 12" id="KW-0413">Isomerase</keyword>
<dbReference type="AlphaFoldDB" id="A0A3M6QBG2"/>
<name>A0A3M6QBG2_9BURK</name>
<dbReference type="InterPro" id="IPR040498">
    <property type="entry name" value="PriA_CRR"/>
</dbReference>
<comment type="catalytic activity">
    <reaction evidence="11 12">
        <text>ATP + H2O = ADP + phosphate + H(+)</text>
        <dbReference type="Rhea" id="RHEA:13065"/>
        <dbReference type="ChEBI" id="CHEBI:15377"/>
        <dbReference type="ChEBI" id="CHEBI:15378"/>
        <dbReference type="ChEBI" id="CHEBI:30616"/>
        <dbReference type="ChEBI" id="CHEBI:43474"/>
        <dbReference type="ChEBI" id="CHEBI:456216"/>
        <dbReference type="EC" id="5.6.2.4"/>
    </reaction>
</comment>
<dbReference type="InterPro" id="IPR011545">
    <property type="entry name" value="DEAD/DEAH_box_helicase_dom"/>
</dbReference>
<dbReference type="HAMAP" id="MF_00983">
    <property type="entry name" value="PriA"/>
    <property type="match status" value="1"/>
</dbReference>
<dbReference type="Pfam" id="PF00270">
    <property type="entry name" value="DEAD"/>
    <property type="match status" value="1"/>
</dbReference>
<dbReference type="NCBIfam" id="TIGR00595">
    <property type="entry name" value="priA"/>
    <property type="match status" value="1"/>
</dbReference>
<dbReference type="RefSeq" id="WP_122253776.1">
    <property type="nucleotide sequence ID" value="NZ_RDQL01000005.1"/>
</dbReference>
<dbReference type="InterPro" id="IPR001650">
    <property type="entry name" value="Helicase_C-like"/>
</dbReference>
<dbReference type="Proteomes" id="UP000267035">
    <property type="component" value="Unassembled WGS sequence"/>
</dbReference>
<comment type="subunit">
    <text evidence="12">Component of the replication restart primosome.</text>
</comment>
<accession>A0A3M6QBG2</accession>
<feature type="region of interest" description="Disordered" evidence="13">
    <location>
        <begin position="124"/>
        <end position="180"/>
    </location>
</feature>
<dbReference type="NCBIfam" id="NF004067">
    <property type="entry name" value="PRK05580.1-4"/>
    <property type="match status" value="1"/>
</dbReference>
<dbReference type="Pfam" id="PF00271">
    <property type="entry name" value="Helicase_C"/>
    <property type="match status" value="1"/>
</dbReference>
<feature type="binding site" evidence="12">
    <location>
        <position position="436"/>
    </location>
    <ligand>
        <name>Zn(2+)</name>
        <dbReference type="ChEBI" id="CHEBI:29105"/>
        <label>1</label>
    </ligand>
</feature>
<comment type="function">
    <text evidence="12">Initiates the restart of stalled replication forks, which reloads the replicative helicase on sites other than the origin of replication. Recognizes and binds to abandoned replication forks and remodels them to uncover a helicase loading site. Promotes assembly of the primosome at these replication forks.</text>
</comment>
<dbReference type="InterPro" id="IPR041222">
    <property type="entry name" value="PriA_3primeBD"/>
</dbReference>
<dbReference type="EMBL" id="RDQL01000005">
    <property type="protein sequence ID" value="RMX00483.1"/>
    <property type="molecule type" value="Genomic_DNA"/>
</dbReference>
<dbReference type="SMART" id="SM00490">
    <property type="entry name" value="HELICc"/>
    <property type="match status" value="1"/>
</dbReference>
<evidence type="ECO:0000256" key="5">
    <source>
        <dbReference type="ARBA" id="ARBA00022801"/>
    </source>
</evidence>
<dbReference type="InterPro" id="IPR027417">
    <property type="entry name" value="P-loop_NTPase"/>
</dbReference>